<reference evidence="2" key="1">
    <citation type="submission" date="2013-03" db="EMBL/GenBank/DDBJ databases">
        <title>The Genome Sequence of Anopheles dirus WRAIR2.</title>
        <authorList>
            <consortium name="The Broad Institute Genomics Platform"/>
            <person name="Neafsey D.E."/>
            <person name="Walton C."/>
            <person name="Walker B."/>
            <person name="Young S.K."/>
            <person name="Zeng Q."/>
            <person name="Gargeya S."/>
            <person name="Fitzgerald M."/>
            <person name="Haas B."/>
            <person name="Abouelleil A."/>
            <person name="Allen A.W."/>
            <person name="Alvarado L."/>
            <person name="Arachchi H.M."/>
            <person name="Berlin A.M."/>
            <person name="Chapman S.B."/>
            <person name="Gainer-Dewar J."/>
            <person name="Goldberg J."/>
            <person name="Griggs A."/>
            <person name="Gujja S."/>
            <person name="Hansen M."/>
            <person name="Howarth C."/>
            <person name="Imamovic A."/>
            <person name="Ireland A."/>
            <person name="Larimer J."/>
            <person name="McCowan C."/>
            <person name="Murphy C."/>
            <person name="Pearson M."/>
            <person name="Poon T.W."/>
            <person name="Priest M."/>
            <person name="Roberts A."/>
            <person name="Saif S."/>
            <person name="Shea T."/>
            <person name="Sisk P."/>
            <person name="Sykes S."/>
            <person name="Wortman J."/>
            <person name="Nusbaum C."/>
            <person name="Birren B."/>
        </authorList>
    </citation>
    <scope>NUCLEOTIDE SEQUENCE [LARGE SCALE GENOMIC DNA]</scope>
    <source>
        <strain evidence="2">WRAIR2</strain>
    </source>
</reference>
<sequence length="485" mass="56001">KHNNLPTTLEFDINIDGLPLHKKPKTQFWPILLKVVGYPQWPVLIVAIFCGPSKPESNETFLRSLVDEINSLSNTGLVLDGGKIDVKLRAIIADIPARSFAKGVQGHTGRNSCLKCCCKGETLDRRVVFVDTNAPRRTDEAFRNGEYGLHQTGTTPLIDLPNFDIIEGIISCERLHQIDIGVTKKMLKIFYDGVLPGRRRWNRQQRDIIDRRLNSIIFPMEAYRKLPVLEELSSWKGSECKTFLHYAAPVVLKGILSDEEYKHFMLYFCAITIFSSTAHKTHWIDAKKMLTEFVEQCKNIYGKISLTPNVHSLLHIYDEAMKFGALQNYSTYCFESKLGQIKNRLIRTSYRCLEQAIRRISELESFNLPSTGSTFKKPVYKKRGQTIRLYLREGFTLKNDGVNEWFLTSKNEVCRFISAYKTEGKLIISYRMFSTLYEYFTEHISSLELFIYSAERNEFFPEIFETDCADVKCKLVSIYDEKESK</sequence>
<dbReference type="PANTHER" id="PTHR33053">
    <property type="entry name" value="PROTEIN, PUTATIVE-RELATED"/>
    <property type="match status" value="1"/>
</dbReference>
<proteinExistence type="predicted"/>
<protein>
    <recommendedName>
        <fullName evidence="3">Transposase domain-containing protein</fullName>
    </recommendedName>
</protein>
<keyword evidence="2" id="KW-1185">Reference proteome</keyword>
<evidence type="ECO:0008006" key="3">
    <source>
        <dbReference type="Google" id="ProtNLM"/>
    </source>
</evidence>
<dbReference type="STRING" id="7168.A0A182N4L1"/>
<reference evidence="1" key="2">
    <citation type="submission" date="2020-05" db="UniProtKB">
        <authorList>
            <consortium name="EnsemblMetazoa"/>
        </authorList>
    </citation>
    <scope>IDENTIFICATION</scope>
    <source>
        <strain evidence="1">WRAIR2</strain>
    </source>
</reference>
<dbReference type="PANTHER" id="PTHR33053:SF9">
    <property type="entry name" value="AGAP000105-PA"/>
    <property type="match status" value="1"/>
</dbReference>
<dbReference type="EnsemblMetazoa" id="ADIR002576-RA">
    <property type="protein sequence ID" value="ADIR002576-PA"/>
    <property type="gene ID" value="ADIR002576"/>
</dbReference>
<name>A0A182N4L1_9DIPT</name>
<organism evidence="1 2">
    <name type="scientific">Anopheles dirus</name>
    <dbReference type="NCBI Taxonomy" id="7168"/>
    <lineage>
        <taxon>Eukaryota</taxon>
        <taxon>Metazoa</taxon>
        <taxon>Ecdysozoa</taxon>
        <taxon>Arthropoda</taxon>
        <taxon>Hexapoda</taxon>
        <taxon>Insecta</taxon>
        <taxon>Pterygota</taxon>
        <taxon>Neoptera</taxon>
        <taxon>Endopterygota</taxon>
        <taxon>Diptera</taxon>
        <taxon>Nematocera</taxon>
        <taxon>Culicoidea</taxon>
        <taxon>Culicidae</taxon>
        <taxon>Anophelinae</taxon>
        <taxon>Anopheles</taxon>
    </lineage>
</organism>
<evidence type="ECO:0000313" key="1">
    <source>
        <dbReference type="EnsemblMetazoa" id="ADIR002576-PA"/>
    </source>
</evidence>
<accession>A0A182N4L1</accession>
<dbReference type="VEuPathDB" id="VectorBase:ADIR002576"/>
<dbReference type="AlphaFoldDB" id="A0A182N4L1"/>
<evidence type="ECO:0000313" key="2">
    <source>
        <dbReference type="Proteomes" id="UP000075884"/>
    </source>
</evidence>
<dbReference type="Proteomes" id="UP000075884">
    <property type="component" value="Unassembled WGS sequence"/>
</dbReference>